<dbReference type="EMBL" id="JAPZBU010000011">
    <property type="protein sequence ID" value="KAJ5378554.1"/>
    <property type="molecule type" value="Genomic_DNA"/>
</dbReference>
<accession>A0A9W9SIY5</accession>
<dbReference type="PANTHER" id="PTHR37540">
    <property type="entry name" value="TRANSCRIPTION FACTOR (ACR-2), PUTATIVE-RELATED-RELATED"/>
    <property type="match status" value="1"/>
</dbReference>
<dbReference type="PANTHER" id="PTHR37540:SF5">
    <property type="entry name" value="TRANSCRIPTION FACTOR DOMAIN-CONTAINING PROTEIN"/>
    <property type="match status" value="1"/>
</dbReference>
<dbReference type="GeneID" id="81375290"/>
<reference evidence="1" key="1">
    <citation type="submission" date="2022-12" db="EMBL/GenBank/DDBJ databases">
        <authorList>
            <person name="Petersen C."/>
        </authorList>
    </citation>
    <scope>NUCLEOTIDE SEQUENCE</scope>
    <source>
        <strain evidence="1">IBT 29677</strain>
    </source>
</reference>
<evidence type="ECO:0000313" key="2">
    <source>
        <dbReference type="Proteomes" id="UP001147747"/>
    </source>
</evidence>
<dbReference type="OrthoDB" id="3469225at2759"/>
<dbReference type="AlphaFoldDB" id="A0A9W9SIY5"/>
<comment type="caution">
    <text evidence="1">The sequence shown here is derived from an EMBL/GenBank/DDBJ whole genome shotgun (WGS) entry which is preliminary data.</text>
</comment>
<name>A0A9W9SIY5_9EURO</name>
<gene>
    <name evidence="1" type="ORF">N7509_011673</name>
</gene>
<dbReference type="Pfam" id="PF11951">
    <property type="entry name" value="Fungal_trans_2"/>
    <property type="match status" value="1"/>
</dbReference>
<protein>
    <submittedName>
        <fullName evidence="1">Uncharacterized protein</fullName>
    </submittedName>
</protein>
<evidence type="ECO:0000313" key="1">
    <source>
        <dbReference type="EMBL" id="KAJ5378554.1"/>
    </source>
</evidence>
<sequence length="456" mass="52499">MAHVGDFIFVNTSNPDRFRDKDIQRTVRKRVMRDIGKARRKSKQTPAVTFVWQPSHSLTRLVSPDPCPSLGSNPLPVEIDPRALELIHFMNAEAEYNYRPFRKIWFSMALSDKSAFILCKANAAMFLEEIQHPDTFRYETCQETLTYYGQCVRQVTERLSNAQERTSEGILTCILGLICHDLYVGTLDRWTYHIQGLARIIKIRGGFLGLDERVQLFASWFDVLGSVTKDALPNLPSCSIYLDELVKETRPQTQFDHLLDDLERVSSDFDSLATILRRVRVLAEYINNRYSEPGFWKVEDDMSPLQLLAPITHELLSMPRPDELASDGFENFREIMRLALLILLCGLKAIYGFSAVEMPTLQNKFIRLVEYTKVNHQSFPLQRLQLWALVTVAMLQPGEPGRDLLIREIFACMRSFNLPDGQNGMKSVQSFIWIEIIAKDKVRRLIHDMDSPGMTD</sequence>
<dbReference type="Proteomes" id="UP001147747">
    <property type="component" value="Unassembled WGS sequence"/>
</dbReference>
<keyword evidence="2" id="KW-1185">Reference proteome</keyword>
<reference evidence="1" key="2">
    <citation type="journal article" date="2023" name="IMA Fungus">
        <title>Comparative genomic study of the Penicillium genus elucidates a diverse pangenome and 15 lateral gene transfer events.</title>
        <authorList>
            <person name="Petersen C."/>
            <person name="Sorensen T."/>
            <person name="Nielsen M.R."/>
            <person name="Sondergaard T.E."/>
            <person name="Sorensen J.L."/>
            <person name="Fitzpatrick D.A."/>
            <person name="Frisvad J.C."/>
            <person name="Nielsen K.L."/>
        </authorList>
    </citation>
    <scope>NUCLEOTIDE SEQUENCE</scope>
    <source>
        <strain evidence="1">IBT 29677</strain>
    </source>
</reference>
<proteinExistence type="predicted"/>
<dbReference type="RefSeq" id="XP_056482340.1">
    <property type="nucleotide sequence ID" value="XM_056636310.1"/>
</dbReference>
<organism evidence="1 2">
    <name type="scientific">Penicillium cosmopolitanum</name>
    <dbReference type="NCBI Taxonomy" id="1131564"/>
    <lineage>
        <taxon>Eukaryota</taxon>
        <taxon>Fungi</taxon>
        <taxon>Dikarya</taxon>
        <taxon>Ascomycota</taxon>
        <taxon>Pezizomycotina</taxon>
        <taxon>Eurotiomycetes</taxon>
        <taxon>Eurotiomycetidae</taxon>
        <taxon>Eurotiales</taxon>
        <taxon>Aspergillaceae</taxon>
        <taxon>Penicillium</taxon>
    </lineage>
</organism>
<dbReference type="InterPro" id="IPR021858">
    <property type="entry name" value="Fun_TF"/>
</dbReference>